<dbReference type="CDD" id="cd03039">
    <property type="entry name" value="GST_N_Sigma_like"/>
    <property type="match status" value="1"/>
</dbReference>
<gene>
    <name evidence="6" type="ORF">BOKJ2_LOCUS2509</name>
</gene>
<dbReference type="GO" id="GO:0004602">
    <property type="term" value="F:glutathione peroxidase activity"/>
    <property type="evidence" value="ECO:0007669"/>
    <property type="project" value="UniProtKB-ARBA"/>
</dbReference>
<evidence type="ECO:0000259" key="4">
    <source>
        <dbReference type="PROSITE" id="PS50404"/>
    </source>
</evidence>
<dbReference type="PANTHER" id="PTHR11571:SF150">
    <property type="entry name" value="GLUTATHIONE S-TRANSFERASE"/>
    <property type="match status" value="1"/>
</dbReference>
<dbReference type="SUPFAM" id="SSF52833">
    <property type="entry name" value="Thioredoxin-like"/>
    <property type="match status" value="1"/>
</dbReference>
<keyword evidence="2" id="KW-0808">Transferase</keyword>
<comment type="catalytic activity">
    <reaction evidence="3">
        <text>RX + glutathione = an S-substituted glutathione + a halide anion + H(+)</text>
        <dbReference type="Rhea" id="RHEA:16437"/>
        <dbReference type="ChEBI" id="CHEBI:15378"/>
        <dbReference type="ChEBI" id="CHEBI:16042"/>
        <dbReference type="ChEBI" id="CHEBI:17792"/>
        <dbReference type="ChEBI" id="CHEBI:57925"/>
        <dbReference type="ChEBI" id="CHEBI:90779"/>
        <dbReference type="EC" id="2.5.1.18"/>
    </reaction>
</comment>
<evidence type="ECO:0000313" key="6">
    <source>
        <dbReference type="EMBL" id="CAD5209096.1"/>
    </source>
</evidence>
<dbReference type="EMBL" id="CAJFCW020000002">
    <property type="protein sequence ID" value="CAG9088461.1"/>
    <property type="molecule type" value="Genomic_DNA"/>
</dbReference>
<dbReference type="AlphaFoldDB" id="A0A811K0Y5"/>
<dbReference type="InterPro" id="IPR036249">
    <property type="entry name" value="Thioredoxin-like_sf"/>
</dbReference>
<dbReference type="SFLD" id="SFLDG01205">
    <property type="entry name" value="AMPS.1"/>
    <property type="match status" value="1"/>
</dbReference>
<dbReference type="Pfam" id="PF14497">
    <property type="entry name" value="GST_C_3"/>
    <property type="match status" value="1"/>
</dbReference>
<dbReference type="EC" id="2.5.1.18" evidence="1"/>
<dbReference type="SFLD" id="SFLDG00363">
    <property type="entry name" value="AMPS_(cytGST):_Alpha-__Mu-__Pi"/>
    <property type="match status" value="1"/>
</dbReference>
<dbReference type="InterPro" id="IPR004046">
    <property type="entry name" value="GST_C"/>
</dbReference>
<evidence type="ECO:0000256" key="3">
    <source>
        <dbReference type="ARBA" id="ARBA00047960"/>
    </source>
</evidence>
<dbReference type="PROSITE" id="PS50404">
    <property type="entry name" value="GST_NTER"/>
    <property type="match status" value="1"/>
</dbReference>
<organism evidence="6 7">
    <name type="scientific">Bursaphelenchus okinawaensis</name>
    <dbReference type="NCBI Taxonomy" id="465554"/>
    <lineage>
        <taxon>Eukaryota</taxon>
        <taxon>Metazoa</taxon>
        <taxon>Ecdysozoa</taxon>
        <taxon>Nematoda</taxon>
        <taxon>Chromadorea</taxon>
        <taxon>Rhabditida</taxon>
        <taxon>Tylenchina</taxon>
        <taxon>Tylenchomorpha</taxon>
        <taxon>Aphelenchoidea</taxon>
        <taxon>Aphelenchoididae</taxon>
        <taxon>Bursaphelenchus</taxon>
    </lineage>
</organism>
<evidence type="ECO:0000259" key="5">
    <source>
        <dbReference type="PROSITE" id="PS50405"/>
    </source>
</evidence>
<dbReference type="OrthoDB" id="414243at2759"/>
<accession>A0A811K0Y5</accession>
<dbReference type="InterPro" id="IPR040079">
    <property type="entry name" value="Glutathione_S-Trfase"/>
</dbReference>
<dbReference type="InterPro" id="IPR050213">
    <property type="entry name" value="GST_superfamily"/>
</dbReference>
<comment type="caution">
    <text evidence="6">The sequence shown here is derived from an EMBL/GenBank/DDBJ whole genome shotgun (WGS) entry which is preliminary data.</text>
</comment>
<protein>
    <recommendedName>
        <fullName evidence="1">glutathione transferase</fullName>
        <ecNumber evidence="1">2.5.1.18</ecNumber>
    </recommendedName>
</protein>
<feature type="domain" description="GST C-terminal" evidence="5">
    <location>
        <begin position="81"/>
        <end position="206"/>
    </location>
</feature>
<evidence type="ECO:0000313" key="7">
    <source>
        <dbReference type="Proteomes" id="UP000614601"/>
    </source>
</evidence>
<reference evidence="6" key="1">
    <citation type="submission" date="2020-09" db="EMBL/GenBank/DDBJ databases">
        <authorList>
            <person name="Kikuchi T."/>
        </authorList>
    </citation>
    <scope>NUCLEOTIDE SEQUENCE</scope>
    <source>
        <strain evidence="6">SH1</strain>
    </source>
</reference>
<dbReference type="GO" id="GO:0006749">
    <property type="term" value="P:glutathione metabolic process"/>
    <property type="evidence" value="ECO:0007669"/>
    <property type="project" value="TreeGrafter"/>
</dbReference>
<dbReference type="Gene3D" id="1.20.1050.130">
    <property type="match status" value="1"/>
</dbReference>
<dbReference type="FunFam" id="3.40.30.10:FF:000035">
    <property type="entry name" value="hematopoietic prostaglandin D synthase"/>
    <property type="match status" value="1"/>
</dbReference>
<dbReference type="PANTHER" id="PTHR11571">
    <property type="entry name" value="GLUTATHIONE S-TRANSFERASE"/>
    <property type="match status" value="1"/>
</dbReference>
<dbReference type="InterPro" id="IPR036282">
    <property type="entry name" value="Glutathione-S-Trfase_C_sf"/>
</dbReference>
<evidence type="ECO:0000256" key="1">
    <source>
        <dbReference type="ARBA" id="ARBA00012452"/>
    </source>
</evidence>
<sequence length="206" mass="23581">MPEYKLSYFNLRGLIEPARCCFHYAGVPFEDNRIAFNDWPAVKDSFPNKQMPLLEVDGKKLSQSGSILRFVARATGLTGKDSFEEAKADELYHFFYDNFRAGIAVVLDKVGIKKSENLAKDQEDFVHYSTISLDGYTKYLEEANNGYAFASGLTYADFVIASHFLLVKNMDEQLANKFPKVAEHYKKIWAIPQLQDYFSKRPDTIN</sequence>
<dbReference type="PROSITE" id="PS50405">
    <property type="entry name" value="GST_CTER"/>
    <property type="match status" value="1"/>
</dbReference>
<dbReference type="InterPro" id="IPR010987">
    <property type="entry name" value="Glutathione-S-Trfase_C-like"/>
</dbReference>
<dbReference type="SFLD" id="SFLDS00019">
    <property type="entry name" value="Glutathione_Transferase_(cytos"/>
    <property type="match status" value="1"/>
</dbReference>
<keyword evidence="7" id="KW-1185">Reference proteome</keyword>
<name>A0A811K0Y5_9BILA</name>
<dbReference type="GO" id="GO:0004364">
    <property type="term" value="F:glutathione transferase activity"/>
    <property type="evidence" value="ECO:0007669"/>
    <property type="project" value="UniProtKB-EC"/>
</dbReference>
<dbReference type="EMBL" id="CAJFDH010000002">
    <property type="protein sequence ID" value="CAD5209096.1"/>
    <property type="molecule type" value="Genomic_DNA"/>
</dbReference>
<dbReference type="Proteomes" id="UP000614601">
    <property type="component" value="Unassembled WGS sequence"/>
</dbReference>
<evidence type="ECO:0000256" key="2">
    <source>
        <dbReference type="ARBA" id="ARBA00022679"/>
    </source>
</evidence>
<dbReference type="Pfam" id="PF02798">
    <property type="entry name" value="GST_N"/>
    <property type="match status" value="1"/>
</dbReference>
<feature type="domain" description="GST N-terminal" evidence="4">
    <location>
        <begin position="2"/>
        <end position="79"/>
    </location>
</feature>
<dbReference type="SUPFAM" id="SSF47616">
    <property type="entry name" value="GST C-terminal domain-like"/>
    <property type="match status" value="1"/>
</dbReference>
<dbReference type="Proteomes" id="UP000783686">
    <property type="component" value="Unassembled WGS sequence"/>
</dbReference>
<proteinExistence type="predicted"/>
<dbReference type="InterPro" id="IPR004045">
    <property type="entry name" value="Glutathione_S-Trfase_N"/>
</dbReference>